<dbReference type="Proteomes" id="UP001595847">
    <property type="component" value="Unassembled WGS sequence"/>
</dbReference>
<organism evidence="1 2">
    <name type="scientific">Nocardiopsis sediminis</name>
    <dbReference type="NCBI Taxonomy" id="1778267"/>
    <lineage>
        <taxon>Bacteria</taxon>
        <taxon>Bacillati</taxon>
        <taxon>Actinomycetota</taxon>
        <taxon>Actinomycetes</taxon>
        <taxon>Streptosporangiales</taxon>
        <taxon>Nocardiopsidaceae</taxon>
        <taxon>Nocardiopsis</taxon>
    </lineage>
</organism>
<comment type="caution">
    <text evidence="1">The sequence shown here is derived from an EMBL/GenBank/DDBJ whole genome shotgun (WGS) entry which is preliminary data.</text>
</comment>
<dbReference type="EMBL" id="JBHSBH010000012">
    <property type="protein sequence ID" value="MFC3997961.1"/>
    <property type="molecule type" value="Genomic_DNA"/>
</dbReference>
<accession>A0ABV8FST5</accession>
<gene>
    <name evidence="1" type="ORF">ACFOVU_18650</name>
</gene>
<sequence length="88" mass="9960">MTKLMDLGRALVDRVIVALSARRVAELEAALDAARVRHDRDMAAANRRADFRAEQLRYTIRQQQVWLGAAWDRAEAAEKALKAAKEDQ</sequence>
<evidence type="ECO:0008006" key="3">
    <source>
        <dbReference type="Google" id="ProtNLM"/>
    </source>
</evidence>
<keyword evidence="2" id="KW-1185">Reference proteome</keyword>
<proteinExistence type="predicted"/>
<evidence type="ECO:0000313" key="2">
    <source>
        <dbReference type="Proteomes" id="UP001595847"/>
    </source>
</evidence>
<evidence type="ECO:0000313" key="1">
    <source>
        <dbReference type="EMBL" id="MFC3997961.1"/>
    </source>
</evidence>
<protein>
    <recommendedName>
        <fullName evidence="3">Flagellar export protein FliJ</fullName>
    </recommendedName>
</protein>
<reference evidence="2" key="1">
    <citation type="journal article" date="2019" name="Int. J. Syst. Evol. Microbiol.">
        <title>The Global Catalogue of Microorganisms (GCM) 10K type strain sequencing project: providing services to taxonomists for standard genome sequencing and annotation.</title>
        <authorList>
            <consortium name="The Broad Institute Genomics Platform"/>
            <consortium name="The Broad Institute Genome Sequencing Center for Infectious Disease"/>
            <person name="Wu L."/>
            <person name="Ma J."/>
        </authorList>
    </citation>
    <scope>NUCLEOTIDE SEQUENCE [LARGE SCALE GENOMIC DNA]</scope>
    <source>
        <strain evidence="2">TBRC 1826</strain>
    </source>
</reference>
<name>A0ABV8FST5_9ACTN</name>
<dbReference type="RefSeq" id="WP_378535385.1">
    <property type="nucleotide sequence ID" value="NZ_JBHSBH010000012.1"/>
</dbReference>